<dbReference type="Gene3D" id="3.40.50.1820">
    <property type="entry name" value="alpha/beta hydrolase"/>
    <property type="match status" value="1"/>
</dbReference>
<keyword evidence="3" id="KW-0597">Phosphoprotein</keyword>
<dbReference type="InterPro" id="IPR010071">
    <property type="entry name" value="AA_adenyl_dom"/>
</dbReference>
<dbReference type="Pfam" id="PF00550">
    <property type="entry name" value="PP-binding"/>
    <property type="match status" value="3"/>
</dbReference>
<organism evidence="5 6">
    <name type="scientific">Nocardia niwae</name>
    <dbReference type="NCBI Taxonomy" id="626084"/>
    <lineage>
        <taxon>Bacteria</taxon>
        <taxon>Bacillati</taxon>
        <taxon>Actinomycetota</taxon>
        <taxon>Actinomycetes</taxon>
        <taxon>Mycobacteriales</taxon>
        <taxon>Nocardiaceae</taxon>
        <taxon>Nocardia</taxon>
    </lineage>
</organism>
<evidence type="ECO:0000256" key="2">
    <source>
        <dbReference type="ARBA" id="ARBA00022450"/>
    </source>
</evidence>
<dbReference type="NCBIfam" id="NF003417">
    <property type="entry name" value="PRK04813.1"/>
    <property type="match status" value="3"/>
</dbReference>
<dbReference type="Gene3D" id="3.40.50.980">
    <property type="match status" value="6"/>
</dbReference>
<dbReference type="Gene3D" id="1.10.1200.10">
    <property type="entry name" value="ACP-like"/>
    <property type="match status" value="2"/>
</dbReference>
<reference evidence="5 6" key="1">
    <citation type="submission" date="2024-06" db="EMBL/GenBank/DDBJ databases">
        <title>The Natural Products Discovery Center: Release of the First 8490 Sequenced Strains for Exploring Actinobacteria Biosynthetic Diversity.</title>
        <authorList>
            <person name="Kalkreuter E."/>
            <person name="Kautsar S.A."/>
            <person name="Yang D."/>
            <person name="Bader C.D."/>
            <person name="Teijaro C.N."/>
            <person name="Fluegel L."/>
            <person name="Davis C.M."/>
            <person name="Simpson J.R."/>
            <person name="Lauterbach L."/>
            <person name="Steele A.D."/>
            <person name="Gui C."/>
            <person name="Meng S."/>
            <person name="Li G."/>
            <person name="Viehrig K."/>
            <person name="Ye F."/>
            <person name="Su P."/>
            <person name="Kiefer A.F."/>
            <person name="Nichols A."/>
            <person name="Cepeda A.J."/>
            <person name="Yan W."/>
            <person name="Fan B."/>
            <person name="Jiang Y."/>
            <person name="Adhikari A."/>
            <person name="Zheng C.-J."/>
            <person name="Schuster L."/>
            <person name="Cowan T.M."/>
            <person name="Smanski M.J."/>
            <person name="Chevrette M.G."/>
            <person name="De Carvalho L.P.S."/>
            <person name="Shen B."/>
        </authorList>
    </citation>
    <scope>NUCLEOTIDE SEQUENCE [LARGE SCALE GENOMIC DNA]</scope>
    <source>
        <strain evidence="5 6">NPDC019434</strain>
    </source>
</reference>
<name>A0ABV2XJ91_9NOCA</name>
<dbReference type="PROSITE" id="PS00012">
    <property type="entry name" value="PHOSPHOPANTETHEINE"/>
    <property type="match status" value="1"/>
</dbReference>
<dbReference type="InterPro" id="IPR006162">
    <property type="entry name" value="Ppantetheine_attach_site"/>
</dbReference>
<feature type="domain" description="Carrier" evidence="4">
    <location>
        <begin position="785"/>
        <end position="860"/>
    </location>
</feature>
<dbReference type="PANTHER" id="PTHR45527">
    <property type="entry name" value="NONRIBOSOMAL PEPTIDE SYNTHETASE"/>
    <property type="match status" value="1"/>
</dbReference>
<evidence type="ECO:0000313" key="6">
    <source>
        <dbReference type="Proteomes" id="UP001550535"/>
    </source>
</evidence>
<evidence type="ECO:0000313" key="5">
    <source>
        <dbReference type="EMBL" id="MEU2125968.1"/>
    </source>
</evidence>
<dbReference type="Gene3D" id="3.30.300.30">
    <property type="match status" value="3"/>
</dbReference>
<dbReference type="PROSITE" id="PS00455">
    <property type="entry name" value="AMP_BINDING"/>
    <property type="match status" value="3"/>
</dbReference>
<protein>
    <submittedName>
        <fullName evidence="5">Amino acid adenylation domain-containing protein</fullName>
    </submittedName>
</protein>
<feature type="domain" description="Carrier" evidence="4">
    <location>
        <begin position="2902"/>
        <end position="2977"/>
    </location>
</feature>
<comment type="cofactor">
    <cofactor evidence="1">
        <name>pantetheine 4'-phosphate</name>
        <dbReference type="ChEBI" id="CHEBI:47942"/>
    </cofactor>
</comment>
<dbReference type="Gene3D" id="3.30.559.30">
    <property type="entry name" value="Nonribosomal peptide synthetase, condensation domain"/>
    <property type="match status" value="3"/>
</dbReference>
<dbReference type="EMBL" id="JBEYBR010000108">
    <property type="protein sequence ID" value="MEU2125968.1"/>
    <property type="molecule type" value="Genomic_DNA"/>
</dbReference>
<dbReference type="InterPro" id="IPR009081">
    <property type="entry name" value="PP-bd_ACP"/>
</dbReference>
<evidence type="ECO:0000256" key="3">
    <source>
        <dbReference type="ARBA" id="ARBA00022553"/>
    </source>
</evidence>
<dbReference type="Gene3D" id="2.30.38.10">
    <property type="entry name" value="Luciferase, Domain 3"/>
    <property type="match status" value="3"/>
</dbReference>
<feature type="domain" description="Carrier" evidence="4">
    <location>
        <begin position="1832"/>
        <end position="1908"/>
    </location>
</feature>
<proteinExistence type="predicted"/>
<dbReference type="InterPro" id="IPR020802">
    <property type="entry name" value="TesA-like"/>
</dbReference>
<dbReference type="NCBIfam" id="TIGR01733">
    <property type="entry name" value="AA-adenyl-dom"/>
    <property type="match status" value="3"/>
</dbReference>
<dbReference type="PROSITE" id="PS50075">
    <property type="entry name" value="CARRIER"/>
    <property type="match status" value="3"/>
</dbReference>
<dbReference type="InterPro" id="IPR000873">
    <property type="entry name" value="AMP-dep_synth/lig_dom"/>
</dbReference>
<dbReference type="InterPro" id="IPR036736">
    <property type="entry name" value="ACP-like_sf"/>
</dbReference>
<evidence type="ECO:0000259" key="4">
    <source>
        <dbReference type="PROSITE" id="PS50075"/>
    </source>
</evidence>
<dbReference type="SMART" id="SM00824">
    <property type="entry name" value="PKS_TE"/>
    <property type="match status" value="1"/>
</dbReference>
<dbReference type="CDD" id="cd05930">
    <property type="entry name" value="A_NRPS"/>
    <property type="match status" value="1"/>
</dbReference>
<accession>A0ABV2XJ91</accession>
<dbReference type="InterPro" id="IPR023213">
    <property type="entry name" value="CAT-like_dom_sf"/>
</dbReference>
<dbReference type="Pfam" id="PF00501">
    <property type="entry name" value="AMP-binding"/>
    <property type="match status" value="3"/>
</dbReference>
<dbReference type="InterPro" id="IPR001031">
    <property type="entry name" value="Thioesterase"/>
</dbReference>
<gene>
    <name evidence="5" type="ORF">ABZ507_29555</name>
</gene>
<keyword evidence="6" id="KW-1185">Reference proteome</keyword>
<dbReference type="SUPFAM" id="SSF53474">
    <property type="entry name" value="alpha/beta-Hydrolases"/>
    <property type="match status" value="1"/>
</dbReference>
<comment type="caution">
    <text evidence="5">The sequence shown here is derived from an EMBL/GenBank/DDBJ whole genome shotgun (WGS) entry which is preliminary data.</text>
</comment>
<dbReference type="Proteomes" id="UP001550535">
    <property type="component" value="Unassembled WGS sequence"/>
</dbReference>
<dbReference type="SUPFAM" id="SSF56801">
    <property type="entry name" value="Acetyl-CoA synthetase-like"/>
    <property type="match status" value="3"/>
</dbReference>
<dbReference type="InterPro" id="IPR045851">
    <property type="entry name" value="AMP-bd_C_sf"/>
</dbReference>
<dbReference type="PANTHER" id="PTHR45527:SF1">
    <property type="entry name" value="FATTY ACID SYNTHASE"/>
    <property type="match status" value="1"/>
</dbReference>
<sequence length="3252" mass="344725">MAYWRETLRALPAQLDLPADRPRPAIASHAAASTTMTLPAGVADGIAAVAARYEATPFMVLHAALATLLARLSGTADIAIGAPVAGRGDAALDDLVGMFVNTLVLRARVPGSDTFAAVLRRVREHDLDAFAHADVPFERLVEVLDPPRSQARHPLFQIALFFQNLAPVTLDMAGVTVAEHELDYETTPFDLQLTVTDDELRWTYATDLFDAATVETFGARFARLLAAVTADPEQVVGDIDLFDAGELHRVVSEWNDSAHTALADELLLDEFEAQAAATPADPALVFVPDSATPPVTVTYGDLDRRANRLARHLIAAGVGPEALVALAIRRSPELVVAMYAVLKAGGAYVPIDPDHPARRIAHILDTAQPVAVLTTTADRIDAGDSAATVLVDAVALDAYADDPIAADERRAPIHPDSPAYVIFTSGSTGKPKGVSVSHAAIVNQMTWMQSRYGLTAEDVYLQKTATTFDVSLWGYFLPLRVGATLVLAAPDGHRDPGYLTQVIAERKVTVTDFVPSMLSVFAGHVAAAGRGAALESLHTVFVIGEALPAETVRAFGAVSGARVHNLYGPTEAAVSITHRDVTGERERTLLPIGNPAWNSRVYVLDSRLRPTLPGVAGELYLAGAQLARGYHGRPDLTADRFVANPFGAPGRRMYRTGDLVRWDTGGGAAELVYLGRTDFQVKFRGQRVELGELEAALAAAPGVAQAAARVVTTLTGDDHLVGYVTAEPGAALSDTEVLRAAAAALPSYMLPAALVTLEAFPLNASGKLDRQALPEPVFGRVAYRAPVTPAERVVADAFAVVLGAAPIGLDDHFFALGGNSLSATRVLARIGDRLGRRVPVRLLFEAPTVRGLAELLAADAATTEQAVPLVAGPRPERIPLAPVQRGMWFLNRLDPASPAHNIPVAVRVAGELDADALAAAFADVVARHESLRTMYPADATGAGHQVILPADSAVPLPVEALDGRAADDRIAEFLAAGFDVTVEIPVRAALLREHATSHVLVAVAHHIAADGYSMGPLLRDLMTAYLARVLGVEPVWPALAAQYADYALWQDAELETTAAQQLSYWSQTLRELPGELELPTDRPRPAVASKRGAKVRARIGGKVAARIRELALRHDATPFMVVHAALAVLLARLSGSDDIPIGTPVAGRGAAALDDLVGMFVNTVVLRTRPDQDGSFADLLAQTKAVDLAAFGHASVPFDRVVDELGVPRSQARHPLFTVALSYLDAAEDAFTVPGLELTAVEFDEPVARFDLQFTVSAEPDADGHLAVELDYATDLFDGATARALLRRFGRLLGALTAAPDAPIATVDLLAPAERADLLGRDGDAPVPPRTLAELTAAAVAFDPGAVALIASERQLTYRMLDEQSSRLARMLIGHGLGAEDVVAVAVPRSISSVLAVWAVAKTGAAFVPVDPTYPADRIAHMLTDSAAALGLTIATCRAALPGAVDWLVLDAPSTAARMRRNSGAPIDAAELIRPVRVENPAWMIYTSGSTGTPKGVVATHGGLAGVALAQRDRYEVTADARVLHVASPSFDASMLELLLALSAGAALVIAPPGVYGGAELTALIRDQRVTHAFLTPAVLPTLDPAELSCLRQLTVGGESYGPDTVRRWAPGRSFHNTYGPTETTVIATISAALRPGDPLDLGTPIHGMSAVVLDGRLRPVPVGVTGELYLRGSGLARGYHARPGLSASRFVADPYGPPGERLYRTGDLVRWTASGSLRYVGRSDHQVKVRGLRIELGEIDAVLAAHETVRTAVTVGHTDASGAVSLVAYVVAAAGRTIDTAGLSAHAARALPAYMVPSSVLVLDELPLTPVGKLDRNALPRPEFRAAPFRAPRTEAERTVARTIADVLGLDGDVGLDDDFFARGGNSLTATQLAARLADRLSVAVGVRVVFEHSTVAALARALDDASDAAARPPLTRRALTGPVPLSLAQQRMWFLNRLDRQSTAYNIPLAVRLTGALDVAALNAAIGDVVARHDVLRTVYPLHESGPVQVVLPVADSTPVLAPVAVAADDLGAAVADFVGGGFDVTETVPVRARLFAPVDGEAAAGTEHVLVVVVHHIAADGSSLAPLARDVMTAYAARKRGHAPAWPPLPVQYTDFSVWQRELLGSEDDPASLLARQIRFWTETLAELPAQLSLPADRPRPAVVATRGRHVDFAISPDVHARLTELGRASGATLFMVLHAAFAVLLARLSGTPDIAVGTPVAGRGAAELDEVVGMFVNTLVLRAQVDAGEGFDDLLARVRAADVAAFAHADVPFERLVEVLNPERSTARHPLFQVGFSFHNQAEADFSLDGLTATAADFDSEVAQFDLHLIVTDRYDPDGTPAGMAASITYATALFDESTVAGFATRLQRLLNAVCADPRLPVGDLALLDPAETERVLVTWNHAERAFAPATLVAAFEAQVARTPEAIAVVDDAATVTYREFGARVNRLARVLIARGIGPEKLVALAIPRSVDLLVAMYAVVTAGGAYVPLDPAHPLERTASVLAAAEPHLVLTSAREPMLPPAASEHSVVLDISAVDDAVADGPVRDDERIAALSPANTAYVIFTSGSTGVPKGVAVPHAAVAHQLDWMQSEYALDPDDATLVLTSAAFDLSVWEYWWAPRTGARLVLAPPDAHRDPAGLLDLVRRASVTTLTLVPSLLAMLAEASGERRLPRSLCRLLVIGEALPAASVRRVRTLTAARIDNLYGPTETTVSVTRFRTAAGTRQALTPLGTPESGNRVYVLDDRLHPVPAGVTGELYLGGAQLARGYHGRPELTAERFVADPFGPAGARLYRTGDMVRWPADGDLEYVERRDFQVKIRGYRIEPAEIEHALRSRPEIGAAVVLAYATDSANAVLAGYFTATERVDPSALRAALADVLPSYMVPSVLRQLETLPLTANGKVDRAALPRPEPHAREFRAPGTDLERVVCADFAEVLAAERVGLDDNFFERGGNSLLATRLAARLSAALGEQIPVLWLFAAPTPARLIAQLEQHRSGRGRVDAAAAFDVVLPLRTGGAREPLFCLHPAGGVAWSFAGLAAHLDPERDVYGIQSPVLNSAASLPESIDDWASRYVREIRAVQPEGPYHLLGWSLGGVLAHAVAVQLQERGQRVAVLAMMDSSLRVAADQAATLPVADLLGGLLGEAADAEDAELDLPRLARRIAELPEPFASFGADRLDRALGAGAGSLELIRRYRPRPYKGNLVYFTAALDDPTGATGAASWADAVDGTVHNHAVHATHWRMTSESALARIGHVLTAALADTDRPWTPST</sequence>
<dbReference type="InterPro" id="IPR029058">
    <property type="entry name" value="AB_hydrolase_fold"/>
</dbReference>
<dbReference type="SUPFAM" id="SSF52777">
    <property type="entry name" value="CoA-dependent acyltransferases"/>
    <property type="match status" value="5"/>
</dbReference>
<dbReference type="InterPro" id="IPR020845">
    <property type="entry name" value="AMP-binding_CS"/>
</dbReference>
<dbReference type="InterPro" id="IPR025110">
    <property type="entry name" value="AMP-bd_C"/>
</dbReference>
<keyword evidence="2" id="KW-0596">Phosphopantetheine</keyword>
<dbReference type="InterPro" id="IPR001242">
    <property type="entry name" value="Condensation_dom"/>
</dbReference>
<dbReference type="CDD" id="cd19540">
    <property type="entry name" value="LCL_NRPS-like"/>
    <property type="match status" value="2"/>
</dbReference>
<dbReference type="SMART" id="SM00823">
    <property type="entry name" value="PKS_PP"/>
    <property type="match status" value="3"/>
</dbReference>
<dbReference type="Pfam" id="PF13193">
    <property type="entry name" value="AMP-binding_C"/>
    <property type="match status" value="3"/>
</dbReference>
<dbReference type="Pfam" id="PF00668">
    <property type="entry name" value="Condensation"/>
    <property type="match status" value="3"/>
</dbReference>
<dbReference type="SUPFAM" id="SSF47336">
    <property type="entry name" value="ACP-like"/>
    <property type="match status" value="3"/>
</dbReference>
<evidence type="ECO:0000256" key="1">
    <source>
        <dbReference type="ARBA" id="ARBA00001957"/>
    </source>
</evidence>
<dbReference type="InterPro" id="IPR020806">
    <property type="entry name" value="PKS_PP-bd"/>
</dbReference>
<dbReference type="Pfam" id="PF00975">
    <property type="entry name" value="Thioesterase"/>
    <property type="match status" value="1"/>
</dbReference>
<dbReference type="Gene3D" id="3.30.559.10">
    <property type="entry name" value="Chloramphenicol acetyltransferase-like domain"/>
    <property type="match status" value="2"/>
</dbReference>